<proteinExistence type="predicted"/>
<dbReference type="AlphaFoldDB" id="A0A9D4UVN5"/>
<comment type="caution">
    <text evidence="2">The sequence shown here is derived from an EMBL/GenBank/DDBJ whole genome shotgun (WGS) entry which is preliminary data.</text>
</comment>
<organism evidence="2 3">
    <name type="scientific">Adiantum capillus-veneris</name>
    <name type="common">Maidenhair fern</name>
    <dbReference type="NCBI Taxonomy" id="13818"/>
    <lineage>
        <taxon>Eukaryota</taxon>
        <taxon>Viridiplantae</taxon>
        <taxon>Streptophyta</taxon>
        <taxon>Embryophyta</taxon>
        <taxon>Tracheophyta</taxon>
        <taxon>Polypodiopsida</taxon>
        <taxon>Polypodiidae</taxon>
        <taxon>Polypodiales</taxon>
        <taxon>Pteridineae</taxon>
        <taxon>Pteridaceae</taxon>
        <taxon>Vittarioideae</taxon>
        <taxon>Adiantum</taxon>
    </lineage>
</organism>
<protein>
    <submittedName>
        <fullName evidence="2">Uncharacterized protein</fullName>
    </submittedName>
</protein>
<name>A0A9D4UVN5_ADICA</name>
<accession>A0A9D4UVN5</accession>
<dbReference type="EMBL" id="JABFUD020000010">
    <property type="protein sequence ID" value="KAI5074869.1"/>
    <property type="molecule type" value="Genomic_DNA"/>
</dbReference>
<keyword evidence="3" id="KW-1185">Reference proteome</keyword>
<keyword evidence="1" id="KW-0812">Transmembrane</keyword>
<dbReference type="Proteomes" id="UP000886520">
    <property type="component" value="Chromosome 10"/>
</dbReference>
<evidence type="ECO:0000313" key="2">
    <source>
        <dbReference type="EMBL" id="KAI5074869.1"/>
    </source>
</evidence>
<gene>
    <name evidence="2" type="ORF">GOP47_0010830</name>
</gene>
<reference evidence="2" key="1">
    <citation type="submission" date="2021-01" db="EMBL/GenBank/DDBJ databases">
        <title>Adiantum capillus-veneris genome.</title>
        <authorList>
            <person name="Fang Y."/>
            <person name="Liao Q."/>
        </authorList>
    </citation>
    <scope>NUCLEOTIDE SEQUENCE</scope>
    <source>
        <strain evidence="2">H3</strain>
        <tissue evidence="2">Leaf</tissue>
    </source>
</reference>
<feature type="non-terminal residue" evidence="2">
    <location>
        <position position="1"/>
    </location>
</feature>
<evidence type="ECO:0000313" key="3">
    <source>
        <dbReference type="Proteomes" id="UP000886520"/>
    </source>
</evidence>
<keyword evidence="1" id="KW-1133">Transmembrane helix</keyword>
<sequence>SSPDLPKSRRLPPPPCVPRRLSIFTCRTLLDCCNSCSSLAALSAPARLPAHCPPWIFSALICRPHQDSPAQLTLAPRARQLRPLLQMPLLLFSSGWPLGNFSPHCLRLAAGNSCSSPQGGSPAPLNLLQFPPQRPRLITRLLDLVFFFVSAAFDAFLIITTLTVRYSPNLAA</sequence>
<evidence type="ECO:0000256" key="1">
    <source>
        <dbReference type="SAM" id="Phobius"/>
    </source>
</evidence>
<keyword evidence="1" id="KW-0472">Membrane</keyword>
<feature type="transmembrane region" description="Helical" evidence="1">
    <location>
        <begin position="144"/>
        <end position="166"/>
    </location>
</feature>